<evidence type="ECO:0000256" key="3">
    <source>
        <dbReference type="ARBA" id="ARBA00022475"/>
    </source>
</evidence>
<dbReference type="Pfam" id="PF04290">
    <property type="entry name" value="DctQ"/>
    <property type="match status" value="1"/>
</dbReference>
<dbReference type="EMBL" id="CP119391">
    <property type="protein sequence ID" value="WNK20426.1"/>
    <property type="molecule type" value="Genomic_DNA"/>
</dbReference>
<keyword evidence="6 9" id="KW-1133">Transmembrane helix</keyword>
<comment type="function">
    <text evidence="9">Part of the tripartite ATP-independent periplasmic (TRAP) transport system.</text>
</comment>
<feature type="transmembrane region" description="Helical" evidence="9">
    <location>
        <begin position="132"/>
        <end position="154"/>
    </location>
</feature>
<reference evidence="11 12" key="1">
    <citation type="submission" date="2023-03" db="EMBL/GenBank/DDBJ databases">
        <title>Halomonas sp. nov., isolated from Korean tranditional fermented seafood 'Jeotgal'.</title>
        <authorList>
            <person name="Kim B."/>
            <person name="Shin N.-R."/>
        </authorList>
    </citation>
    <scope>NUCLEOTIDE SEQUENCE [LARGE SCALE GENOMIC DNA]</scope>
    <source>
        <strain evidence="11 12">SG2L-4</strain>
    </source>
</reference>
<feature type="transmembrane region" description="Helical" evidence="9">
    <location>
        <begin position="20"/>
        <end position="43"/>
    </location>
</feature>
<dbReference type="InterPro" id="IPR055348">
    <property type="entry name" value="DctQ"/>
</dbReference>
<comment type="similarity">
    <text evidence="8 9">Belongs to the TRAP transporter small permease family.</text>
</comment>
<gene>
    <name evidence="11" type="ORF">P1P91_01710</name>
</gene>
<evidence type="ECO:0000256" key="5">
    <source>
        <dbReference type="ARBA" id="ARBA00022692"/>
    </source>
</evidence>
<name>A0ABY9Z067_9GAMM</name>
<evidence type="ECO:0000256" key="8">
    <source>
        <dbReference type="ARBA" id="ARBA00038436"/>
    </source>
</evidence>
<comment type="subunit">
    <text evidence="9">The complex comprises the extracytoplasmic solute receptor protein and the two transmembrane proteins.</text>
</comment>
<dbReference type="InterPro" id="IPR007387">
    <property type="entry name" value="TRAP_DctQ"/>
</dbReference>
<dbReference type="Proteomes" id="UP001301869">
    <property type="component" value="Chromosome"/>
</dbReference>
<evidence type="ECO:0000259" key="10">
    <source>
        <dbReference type="Pfam" id="PF04290"/>
    </source>
</evidence>
<evidence type="ECO:0000313" key="11">
    <source>
        <dbReference type="EMBL" id="WNK20426.1"/>
    </source>
</evidence>
<keyword evidence="2 9" id="KW-0813">Transport</keyword>
<feature type="transmembrane region" description="Helical" evidence="9">
    <location>
        <begin position="55"/>
        <end position="72"/>
    </location>
</feature>
<keyword evidence="4 9" id="KW-0997">Cell inner membrane</keyword>
<dbReference type="PANTHER" id="PTHR35011:SF4">
    <property type="entry name" value="SLL1102 PROTEIN"/>
    <property type="match status" value="1"/>
</dbReference>
<evidence type="ECO:0000256" key="4">
    <source>
        <dbReference type="ARBA" id="ARBA00022519"/>
    </source>
</evidence>
<evidence type="ECO:0000256" key="6">
    <source>
        <dbReference type="ARBA" id="ARBA00022989"/>
    </source>
</evidence>
<protein>
    <recommendedName>
        <fullName evidence="9">TRAP transporter small permease protein</fullName>
    </recommendedName>
</protein>
<evidence type="ECO:0000313" key="12">
    <source>
        <dbReference type="Proteomes" id="UP001301869"/>
    </source>
</evidence>
<comment type="subcellular location">
    <subcellularLocation>
        <location evidence="1 9">Cell inner membrane</location>
        <topology evidence="1 9">Multi-pass membrane protein</topology>
    </subcellularLocation>
</comment>
<evidence type="ECO:0000256" key="7">
    <source>
        <dbReference type="ARBA" id="ARBA00023136"/>
    </source>
</evidence>
<keyword evidence="12" id="KW-1185">Reference proteome</keyword>
<evidence type="ECO:0000256" key="1">
    <source>
        <dbReference type="ARBA" id="ARBA00004429"/>
    </source>
</evidence>
<organism evidence="11 12">
    <name type="scientific">Halomonas piscis</name>
    <dbReference type="NCBI Taxonomy" id="3031727"/>
    <lineage>
        <taxon>Bacteria</taxon>
        <taxon>Pseudomonadati</taxon>
        <taxon>Pseudomonadota</taxon>
        <taxon>Gammaproteobacteria</taxon>
        <taxon>Oceanospirillales</taxon>
        <taxon>Halomonadaceae</taxon>
        <taxon>Halomonas</taxon>
    </lineage>
</organism>
<evidence type="ECO:0000256" key="9">
    <source>
        <dbReference type="RuleBase" id="RU369079"/>
    </source>
</evidence>
<keyword evidence="3" id="KW-1003">Cell membrane</keyword>
<feature type="transmembrane region" description="Helical" evidence="9">
    <location>
        <begin position="93"/>
        <end position="120"/>
    </location>
</feature>
<proteinExistence type="inferred from homology"/>
<accession>A0ABY9Z067</accession>
<keyword evidence="5 9" id="KW-0812">Transmembrane</keyword>
<evidence type="ECO:0000256" key="2">
    <source>
        <dbReference type="ARBA" id="ARBA00022448"/>
    </source>
</evidence>
<sequence>MSTPTLPRWLGTLDRASQRLGHALSWLMLAMLLIEFAVVVLRYAMGINSTFMQEMVMYMHATLFMLAAGYTLRENGHVRVDIIYRRLSPRRQALINMLGIVFLLAPVMLFIIAASAGYVASSWKILEGSSNYGGIPGVFVLKTLIPVFAGLMLLQGAVEFARSAYIVAGPIGAAMPDNTRREPPDA</sequence>
<dbReference type="PANTHER" id="PTHR35011">
    <property type="entry name" value="2,3-DIKETO-L-GULONATE TRAP TRANSPORTER SMALL PERMEASE PROTEIN YIAM"/>
    <property type="match status" value="1"/>
</dbReference>
<keyword evidence="7 9" id="KW-0472">Membrane</keyword>
<feature type="domain" description="Tripartite ATP-independent periplasmic transporters DctQ component" evidence="10">
    <location>
        <begin position="31"/>
        <end position="163"/>
    </location>
</feature>